<dbReference type="InterPro" id="IPR020904">
    <property type="entry name" value="Sc_DH/Rdtase_CS"/>
</dbReference>
<keyword evidence="2" id="KW-0560">Oxidoreductase</keyword>
<dbReference type="SUPFAM" id="SSF51735">
    <property type="entry name" value="NAD(P)-binding Rossmann-fold domains"/>
    <property type="match status" value="1"/>
</dbReference>
<evidence type="ECO:0000256" key="3">
    <source>
        <dbReference type="RuleBase" id="RU000363"/>
    </source>
</evidence>
<comment type="caution">
    <text evidence="4">The sequence shown here is derived from an EMBL/GenBank/DDBJ whole genome shotgun (WGS) entry which is preliminary data.</text>
</comment>
<dbReference type="FunFam" id="3.40.50.720:FF:000047">
    <property type="entry name" value="NADP-dependent L-serine/L-allo-threonine dehydrogenase"/>
    <property type="match status" value="1"/>
</dbReference>
<evidence type="ECO:0000256" key="1">
    <source>
        <dbReference type="ARBA" id="ARBA00006484"/>
    </source>
</evidence>
<organism evidence="4 5">
    <name type="scientific">Rhamnusium bicolor</name>
    <dbReference type="NCBI Taxonomy" id="1586634"/>
    <lineage>
        <taxon>Eukaryota</taxon>
        <taxon>Metazoa</taxon>
        <taxon>Ecdysozoa</taxon>
        <taxon>Arthropoda</taxon>
        <taxon>Hexapoda</taxon>
        <taxon>Insecta</taxon>
        <taxon>Pterygota</taxon>
        <taxon>Neoptera</taxon>
        <taxon>Endopterygota</taxon>
        <taxon>Coleoptera</taxon>
        <taxon>Polyphaga</taxon>
        <taxon>Cucujiformia</taxon>
        <taxon>Chrysomeloidea</taxon>
        <taxon>Cerambycidae</taxon>
        <taxon>Lepturinae</taxon>
        <taxon>Rhagiini</taxon>
        <taxon>Rhamnusium</taxon>
    </lineage>
</organism>
<keyword evidence="5" id="KW-1185">Reference proteome</keyword>
<gene>
    <name evidence="4" type="ORF">NQ314_017853</name>
</gene>
<reference evidence="4" key="1">
    <citation type="journal article" date="2023" name="Insect Mol. Biol.">
        <title>Genome sequencing provides insights into the evolution of gene families encoding plant cell wall-degrading enzymes in longhorned beetles.</title>
        <authorList>
            <person name="Shin N.R."/>
            <person name="Okamura Y."/>
            <person name="Kirsch R."/>
            <person name="Pauchet Y."/>
        </authorList>
    </citation>
    <scope>NUCLEOTIDE SEQUENCE</scope>
    <source>
        <strain evidence="4">RBIC_L_NR</strain>
    </source>
</reference>
<dbReference type="AlphaFoldDB" id="A0AAV8WSJ7"/>
<evidence type="ECO:0000313" key="4">
    <source>
        <dbReference type="EMBL" id="KAJ8929473.1"/>
    </source>
</evidence>
<dbReference type="PRINTS" id="PR00081">
    <property type="entry name" value="GDHRDH"/>
</dbReference>
<evidence type="ECO:0000256" key="2">
    <source>
        <dbReference type="ARBA" id="ARBA00023002"/>
    </source>
</evidence>
<evidence type="ECO:0000313" key="5">
    <source>
        <dbReference type="Proteomes" id="UP001162156"/>
    </source>
</evidence>
<dbReference type="PANTHER" id="PTHR43115">
    <property type="entry name" value="DEHYDROGENASE/REDUCTASE SDR FAMILY MEMBER 11"/>
    <property type="match status" value="1"/>
</dbReference>
<dbReference type="PROSITE" id="PS00061">
    <property type="entry name" value="ADH_SHORT"/>
    <property type="match status" value="1"/>
</dbReference>
<dbReference type="Proteomes" id="UP001162156">
    <property type="component" value="Unassembled WGS sequence"/>
</dbReference>
<dbReference type="InterPro" id="IPR002347">
    <property type="entry name" value="SDR_fam"/>
</dbReference>
<dbReference type="EMBL" id="JANEYF010004999">
    <property type="protein sequence ID" value="KAJ8929473.1"/>
    <property type="molecule type" value="Genomic_DNA"/>
</dbReference>
<accession>A0AAV8WSJ7</accession>
<dbReference type="PRINTS" id="PR00080">
    <property type="entry name" value="SDRFAMILY"/>
</dbReference>
<dbReference type="Pfam" id="PF00106">
    <property type="entry name" value="adh_short"/>
    <property type="match status" value="1"/>
</dbReference>
<dbReference type="PANTHER" id="PTHR43115:SF4">
    <property type="entry name" value="DEHYDROGENASE_REDUCTASE SDR FAMILY MEMBER 11"/>
    <property type="match status" value="1"/>
</dbReference>
<evidence type="ECO:0008006" key="6">
    <source>
        <dbReference type="Google" id="ProtNLM"/>
    </source>
</evidence>
<name>A0AAV8WSJ7_9CUCU</name>
<dbReference type="GO" id="GO:0016616">
    <property type="term" value="F:oxidoreductase activity, acting on the CH-OH group of donors, NAD or NADP as acceptor"/>
    <property type="evidence" value="ECO:0007669"/>
    <property type="project" value="UniProtKB-ARBA"/>
</dbReference>
<comment type="similarity">
    <text evidence="1 3">Belongs to the short-chain dehydrogenases/reductases (SDR) family.</text>
</comment>
<sequence>MVLSMDRWAGKVAVVTGASSGIGAAIAERLVEYGLKVAALARRLDRLESLAKKLSGKKGKLFPIKTDMTKEEDILNAFKYVKGHLSPIHILINNAGIMPTNSFISDGDTKLWENIFKLNVIGLSIATREAVKDMMANNVQGHIIHINSVVGHQVLDFPGLSVYPASKYAVTALAETLRIELNSLKLKIKITSISPGAVDTELQSEEFKETPYFKDLLKENKILKIEDIADAAIYVLSTPPHVLVNIFNYK</sequence>
<dbReference type="Gene3D" id="3.40.50.720">
    <property type="entry name" value="NAD(P)-binding Rossmann-like Domain"/>
    <property type="match status" value="1"/>
</dbReference>
<proteinExistence type="inferred from homology"/>
<protein>
    <recommendedName>
        <fullName evidence="6">Farnesol dehydrogenase-like</fullName>
    </recommendedName>
</protein>
<dbReference type="InterPro" id="IPR036291">
    <property type="entry name" value="NAD(P)-bd_dom_sf"/>
</dbReference>